<organism evidence="1 2">
    <name type="scientific">Peptoniphilus olsenii</name>
    <dbReference type="NCBI Taxonomy" id="411570"/>
    <lineage>
        <taxon>Bacteria</taxon>
        <taxon>Bacillati</taxon>
        <taxon>Bacillota</taxon>
        <taxon>Tissierellia</taxon>
        <taxon>Tissierellales</taxon>
        <taxon>Peptoniphilaceae</taxon>
        <taxon>Peptoniphilus</taxon>
    </lineage>
</organism>
<proteinExistence type="predicted"/>
<gene>
    <name evidence="1" type="ORF">ABID14_000336</name>
</gene>
<comment type="caution">
    <text evidence="1">The sequence shown here is derived from an EMBL/GenBank/DDBJ whole genome shotgun (WGS) entry which is preliminary data.</text>
</comment>
<accession>A0ABV2J7F9</accession>
<evidence type="ECO:0000313" key="2">
    <source>
        <dbReference type="Proteomes" id="UP001549162"/>
    </source>
</evidence>
<dbReference type="Proteomes" id="UP001549162">
    <property type="component" value="Unassembled WGS sequence"/>
</dbReference>
<protein>
    <submittedName>
        <fullName evidence="1">Uncharacterized protein</fullName>
    </submittedName>
</protein>
<keyword evidence="2" id="KW-1185">Reference proteome</keyword>
<sequence>MYKYIQSGCEIIWQPRDKNLGFEIVKEVTGIKGDEEHLTVVDNEQRDKIQKLYAERNHDIVEETEEITEEKAGIAETLTKEISTLKIERMKDDKIKNN</sequence>
<name>A0ABV2J7F9_9FIRM</name>
<reference evidence="1 2" key="1">
    <citation type="submission" date="2024-06" db="EMBL/GenBank/DDBJ databases">
        <title>Genomic Encyclopedia of Type Strains, Phase IV (KMG-IV): sequencing the most valuable type-strain genomes for metagenomic binning, comparative biology and taxonomic classification.</title>
        <authorList>
            <person name="Goeker M."/>
        </authorList>
    </citation>
    <scope>NUCLEOTIDE SEQUENCE [LARGE SCALE GENOMIC DNA]</scope>
    <source>
        <strain evidence="1 2">DSM 21460</strain>
    </source>
</reference>
<dbReference type="EMBL" id="JBEPMA010000001">
    <property type="protein sequence ID" value="MET3616716.1"/>
    <property type="molecule type" value="Genomic_DNA"/>
</dbReference>
<dbReference type="RefSeq" id="WP_354366717.1">
    <property type="nucleotide sequence ID" value="NZ_JBEPMA010000001.1"/>
</dbReference>
<evidence type="ECO:0000313" key="1">
    <source>
        <dbReference type="EMBL" id="MET3616716.1"/>
    </source>
</evidence>